<protein>
    <recommendedName>
        <fullName evidence="3">Peptidase C51 domain-containing protein</fullName>
    </recommendedName>
</protein>
<dbReference type="Pfam" id="PF05257">
    <property type="entry name" value="CHAP"/>
    <property type="match status" value="1"/>
</dbReference>
<dbReference type="InterPro" id="IPR018337">
    <property type="entry name" value="Cell_wall/Cho-bd_repeat"/>
</dbReference>
<evidence type="ECO:0000259" key="3">
    <source>
        <dbReference type="PROSITE" id="PS50911"/>
    </source>
</evidence>
<organism evidence="4">
    <name type="scientific">Siphoviridae sp. ctabX13</name>
    <dbReference type="NCBI Taxonomy" id="2826389"/>
    <lineage>
        <taxon>Viruses</taxon>
        <taxon>Duplodnaviria</taxon>
        <taxon>Heunggongvirae</taxon>
        <taxon>Uroviricota</taxon>
        <taxon>Caudoviricetes</taxon>
    </lineage>
</organism>
<dbReference type="Gene3D" id="2.10.270.10">
    <property type="entry name" value="Cholin Binding"/>
    <property type="match status" value="1"/>
</dbReference>
<accession>A0A8S5LWX4</accession>
<dbReference type="Pfam" id="PF19127">
    <property type="entry name" value="Choline_bind_3"/>
    <property type="match status" value="1"/>
</dbReference>
<proteinExistence type="predicted"/>
<keyword evidence="1" id="KW-0929">Antimicrobial</keyword>
<sequence length="303" mass="33773">MDNAYSAGQKLLCGSYTQYTPSGKANFIRMGCFGKEPKIGAVVYFYGKTMGRVNHVGIVTQVKKNGNRYEILTVEGNTSAGTGFSRNGGCVAAKSYEFALNEVGNDNRINGFGYPQFDANTCTVEEFIAVAKAEIGYVEKDSKKDLDNKSANAGSKNFTKYGEWYKNNGVYWCQQFVSWCAWQACKIHKSNTETGWITVANRWKYGLHGTLVKNQWLVIGGRWYAFDGEGFMVTGWFLSEGGWYYLNPKDGAMLANQWITVDGKSYYLCETGIMATSCYIIGDPGEMWWVDSNGVCQVDEVAK</sequence>
<reference evidence="4" key="1">
    <citation type="journal article" date="2021" name="Proc. Natl. Acad. Sci. U.S.A.">
        <title>A Catalog of Tens of Thousands of Viruses from Human Metagenomes Reveals Hidden Associations with Chronic Diseases.</title>
        <authorList>
            <person name="Tisza M.J."/>
            <person name="Buck C.B."/>
        </authorList>
    </citation>
    <scope>NUCLEOTIDE SEQUENCE</scope>
    <source>
        <strain evidence="4">CtabX13</strain>
    </source>
</reference>
<dbReference type="SUPFAM" id="SSF69360">
    <property type="entry name" value="Cell wall binding repeat"/>
    <property type="match status" value="1"/>
</dbReference>
<keyword evidence="2" id="KW-0677">Repeat</keyword>
<evidence type="ECO:0000313" key="4">
    <source>
        <dbReference type="EMBL" id="DAD74299.1"/>
    </source>
</evidence>
<dbReference type="EMBL" id="BK014758">
    <property type="protein sequence ID" value="DAD74299.1"/>
    <property type="molecule type" value="Genomic_DNA"/>
</dbReference>
<evidence type="ECO:0000256" key="2">
    <source>
        <dbReference type="ARBA" id="ARBA00022737"/>
    </source>
</evidence>
<dbReference type="InterPro" id="IPR007921">
    <property type="entry name" value="CHAP_dom"/>
</dbReference>
<dbReference type="PROSITE" id="PS50911">
    <property type="entry name" value="CHAP"/>
    <property type="match status" value="1"/>
</dbReference>
<name>A0A8S5LWX4_9CAUD</name>
<feature type="domain" description="Peptidase C51" evidence="3">
    <location>
        <begin position="1"/>
        <end position="100"/>
    </location>
</feature>
<evidence type="ECO:0000256" key="1">
    <source>
        <dbReference type="ARBA" id="ARBA00022529"/>
    </source>
</evidence>